<comment type="caution">
    <text evidence="2">The sequence shown here is derived from an EMBL/GenBank/DDBJ whole genome shotgun (WGS) entry which is preliminary data.</text>
</comment>
<evidence type="ECO:0000256" key="1">
    <source>
        <dbReference type="SAM" id="Phobius"/>
    </source>
</evidence>
<organism evidence="2 3">
    <name type="scientific">Shewanella pneumatophori</name>
    <dbReference type="NCBI Taxonomy" id="314092"/>
    <lineage>
        <taxon>Bacteria</taxon>
        <taxon>Pseudomonadati</taxon>
        <taxon>Pseudomonadota</taxon>
        <taxon>Gammaproteobacteria</taxon>
        <taxon>Alteromonadales</taxon>
        <taxon>Shewanellaceae</taxon>
        <taxon>Shewanella</taxon>
    </lineage>
</organism>
<dbReference type="Pfam" id="PF09656">
    <property type="entry name" value="PGPGW"/>
    <property type="match status" value="1"/>
</dbReference>
<keyword evidence="1" id="KW-0472">Membrane</keyword>
<dbReference type="AlphaFoldDB" id="A0A9X1ZG23"/>
<sequence length="76" mass="8624">MIKKALITIIGGLLTLTGAALIVLPGPAWLLLPIGLAILSLEYTWARHWLKKSQAHLSKTARWLDRKMLLRRLNRK</sequence>
<reference evidence="2" key="1">
    <citation type="submission" date="2022-01" db="EMBL/GenBank/DDBJ databases">
        <title>Whole genome-based taxonomy of the Shewanellaceae.</title>
        <authorList>
            <person name="Martin-Rodriguez A.J."/>
        </authorList>
    </citation>
    <scope>NUCLEOTIDE SEQUENCE</scope>
    <source>
        <strain evidence="2">KCTC 23973</strain>
    </source>
</reference>
<evidence type="ECO:0000313" key="3">
    <source>
        <dbReference type="Proteomes" id="UP001139293"/>
    </source>
</evidence>
<evidence type="ECO:0000313" key="2">
    <source>
        <dbReference type="EMBL" id="MCL1137098.1"/>
    </source>
</evidence>
<accession>A0A9X1ZG23</accession>
<keyword evidence="1" id="KW-1133">Transmembrane helix</keyword>
<dbReference type="RefSeq" id="WP_248948033.1">
    <property type="nucleotide sequence ID" value="NZ_JAKILB010000001.1"/>
</dbReference>
<keyword evidence="1" id="KW-0812">Transmembrane</keyword>
<dbReference type="EMBL" id="JAKILB010000001">
    <property type="protein sequence ID" value="MCL1137098.1"/>
    <property type="molecule type" value="Genomic_DNA"/>
</dbReference>
<proteinExistence type="predicted"/>
<protein>
    <submittedName>
        <fullName evidence="2">PGPGW domain-containing protein</fullName>
    </submittedName>
</protein>
<dbReference type="InterPro" id="IPR019099">
    <property type="entry name" value="Uncharacterised_PGPGW_TM"/>
</dbReference>
<name>A0A9X1ZG23_9GAMM</name>
<feature type="transmembrane region" description="Helical" evidence="1">
    <location>
        <begin position="30"/>
        <end position="50"/>
    </location>
</feature>
<dbReference type="Proteomes" id="UP001139293">
    <property type="component" value="Unassembled WGS sequence"/>
</dbReference>
<keyword evidence="3" id="KW-1185">Reference proteome</keyword>
<gene>
    <name evidence="2" type="ORF">L2740_00710</name>
</gene>